<keyword evidence="1" id="KW-1277">Toxin-antitoxin system</keyword>
<evidence type="ECO:0000313" key="2">
    <source>
        <dbReference type="EMBL" id="BAP62078.1"/>
    </source>
</evidence>
<dbReference type="SUPFAM" id="SSF143011">
    <property type="entry name" value="RelE-like"/>
    <property type="match status" value="1"/>
</dbReference>
<evidence type="ECO:0000313" key="3">
    <source>
        <dbReference type="Proteomes" id="UP000264208"/>
    </source>
</evidence>
<organism evidence="2 3">
    <name type="scientific">Methanococcus maripaludis KA1</name>
    <dbReference type="NCBI Taxonomy" id="637914"/>
    <lineage>
        <taxon>Archaea</taxon>
        <taxon>Methanobacteriati</taxon>
        <taxon>Methanobacteriota</taxon>
        <taxon>Methanomada group</taxon>
        <taxon>Methanococci</taxon>
        <taxon>Methanococcales</taxon>
        <taxon>Methanococcaceae</taxon>
        <taxon>Methanococcus</taxon>
    </lineage>
</organism>
<dbReference type="AlphaFoldDB" id="A0A2Z5PIR9"/>
<sequence>MELQIENKKVFNKIQKIVKGDKAHGEALNKAFKKLMNDPYMGKPLRNKLKGTYRIHVYSSFVLIYEICEDTNIVNILEYDHHDKVY</sequence>
<keyword evidence="2" id="KW-0614">Plasmid</keyword>
<dbReference type="InterPro" id="IPR007712">
    <property type="entry name" value="RelE/ParE_toxin"/>
</dbReference>
<gene>
    <name evidence="2" type="ORF">MMKA1_p-00050</name>
</gene>
<protein>
    <submittedName>
        <fullName evidence="2">Addiction module toxin, RelE/StbE family protein</fullName>
    </submittedName>
</protein>
<geneLocation type="plasmid" evidence="3">
    <name>pmmka1 dna</name>
</geneLocation>
<proteinExistence type="predicted"/>
<dbReference type="Gene3D" id="3.30.2310.20">
    <property type="entry name" value="RelE-like"/>
    <property type="match status" value="1"/>
</dbReference>
<dbReference type="Pfam" id="PF05016">
    <property type="entry name" value="ParE_toxin"/>
    <property type="match status" value="1"/>
</dbReference>
<dbReference type="Proteomes" id="UP000264208">
    <property type="component" value="Plasmid pMMKA1"/>
</dbReference>
<accession>A0A2Z5PIR9</accession>
<reference evidence="2 3" key="1">
    <citation type="submission" date="2009-06" db="EMBL/GenBank/DDBJ databases">
        <title>Molecular Evidence for Microbiologically Influenced Corrosion from genome of Methanogen.</title>
        <authorList>
            <person name="Ito N."/>
            <person name="Tsurumaru H."/>
            <person name="Shimizu A."/>
            <person name="Harada T."/>
            <person name="Hosoyama A."/>
            <person name="Horikawa H."/>
            <person name="Wakai S."/>
            <person name="Sasaki K."/>
            <person name="Nishijima K."/>
            <person name="Ataku H."/>
            <person name="Yamazaki J."/>
            <person name="Mise M."/>
            <person name="Yamazaki S."/>
            <person name="Tanikawa S."/>
            <person name="Harayama S."/>
            <person name="Fujita N."/>
        </authorList>
    </citation>
    <scope>NUCLEOTIDE SEQUENCE [LARGE SCALE GENOMIC DNA]</scope>
    <source>
        <strain evidence="3">KA1 ( NBRC 102054)</strain>
        <plasmid evidence="3">pmmka1 dna</plasmid>
    </source>
</reference>
<dbReference type="NCBIfam" id="TIGR02385">
    <property type="entry name" value="RelE_StbE"/>
    <property type="match status" value="1"/>
</dbReference>
<dbReference type="InterPro" id="IPR035093">
    <property type="entry name" value="RelE/ParE_toxin_dom_sf"/>
</dbReference>
<name>A0A2Z5PIR9_METMI</name>
<dbReference type="GeneID" id="41280374"/>
<evidence type="ECO:0000256" key="1">
    <source>
        <dbReference type="ARBA" id="ARBA00022649"/>
    </source>
</evidence>
<dbReference type="RefSeq" id="WP_146778527.1">
    <property type="nucleotide sequence ID" value="NZ_AP011527.1"/>
</dbReference>
<dbReference type="KEGG" id="mmak:MMKA1_p-00050"/>
<dbReference type="EMBL" id="AP011527">
    <property type="protein sequence ID" value="BAP62078.1"/>
    <property type="molecule type" value="Genomic_DNA"/>
</dbReference>